<evidence type="ECO:0000313" key="1">
    <source>
        <dbReference type="EMBL" id="NMF00258.1"/>
    </source>
</evidence>
<evidence type="ECO:0000313" key="2">
    <source>
        <dbReference type="Proteomes" id="UP000561326"/>
    </source>
</evidence>
<protein>
    <submittedName>
        <fullName evidence="1">Uncharacterized protein</fullName>
    </submittedName>
</protein>
<dbReference type="Proteomes" id="UP000561326">
    <property type="component" value="Unassembled WGS sequence"/>
</dbReference>
<name>A0A848D2F4_ANEAE</name>
<sequence length="68" mass="7884">MDFLTYEVLTKGMCPCCRSRFFNRLPEEEREVVIDTAMEIDSFMPHVYGDFIELEEIPDGKETSEATA</sequence>
<reference evidence="1 2" key="1">
    <citation type="submission" date="2020-04" db="EMBL/GenBank/DDBJ databases">
        <authorList>
            <person name="Hitch T.C.A."/>
            <person name="Wylensek D."/>
            <person name="Clavel T."/>
        </authorList>
    </citation>
    <scope>NUCLEOTIDE SEQUENCE [LARGE SCALE GENOMIC DNA]</scope>
    <source>
        <strain evidence="1 2">WB01_D5_05</strain>
    </source>
</reference>
<dbReference type="RefSeq" id="WP_168976054.1">
    <property type="nucleotide sequence ID" value="NZ_JABAGO010000042.1"/>
</dbReference>
<organism evidence="1 2">
    <name type="scientific">Aneurinibacillus aneurinilyticus</name>
    <name type="common">Bacillus aneurinolyticus</name>
    <dbReference type="NCBI Taxonomy" id="1391"/>
    <lineage>
        <taxon>Bacteria</taxon>
        <taxon>Bacillati</taxon>
        <taxon>Bacillota</taxon>
        <taxon>Bacilli</taxon>
        <taxon>Bacillales</taxon>
        <taxon>Paenibacillaceae</taxon>
        <taxon>Aneurinibacillus group</taxon>
        <taxon>Aneurinibacillus</taxon>
    </lineage>
</organism>
<accession>A0A848D2F4</accession>
<dbReference type="AlphaFoldDB" id="A0A848D2F4"/>
<comment type="caution">
    <text evidence="1">The sequence shown here is derived from an EMBL/GenBank/DDBJ whole genome shotgun (WGS) entry which is preliminary data.</text>
</comment>
<dbReference type="EMBL" id="JABAGO010000042">
    <property type="protein sequence ID" value="NMF00258.1"/>
    <property type="molecule type" value="Genomic_DNA"/>
</dbReference>
<gene>
    <name evidence="1" type="ORF">HF838_18685</name>
</gene>
<proteinExistence type="predicted"/>